<feature type="domain" description="NodB homology" evidence="3">
    <location>
        <begin position="88"/>
        <end position="268"/>
    </location>
</feature>
<name>A0ABU8F884_9BACI</name>
<dbReference type="InterPro" id="IPR011330">
    <property type="entry name" value="Glyco_hydro/deAcase_b/a-brl"/>
</dbReference>
<evidence type="ECO:0000313" key="4">
    <source>
        <dbReference type="EMBL" id="MEI4771209.1"/>
    </source>
</evidence>
<feature type="chain" id="PRO_5046283898" evidence="2">
    <location>
        <begin position="21"/>
        <end position="277"/>
    </location>
</feature>
<dbReference type="RefSeq" id="WP_336498761.1">
    <property type="nucleotide sequence ID" value="NZ_JBAWSY010000016.1"/>
</dbReference>
<sequence length="277" mass="31276">MKLTKWVILAALMLVLSACGPEKEEPTTKSESEEKIEVADVETAEETEEEVEETEEKVEETVEEVPEILYELNEANWTLKPIGAANPKAVLLTIDDAPDKNALEMATTLKELNAPAIFFVNGHFIDTDEEKANLKAIYDMGFSIGNHTQTHVNLKDSSEEEQRVEIIRVNETVEAVTGEKPKFFRAPFGVNTDYSRSLVQSEGMLLMNWTYGYDWEKQYMDAASLTDIMLNTEYLTDGANLLMHDRQWTAEALTGIVEGFRAKGYDFIDPYTIKGIE</sequence>
<feature type="region of interest" description="Disordered" evidence="1">
    <location>
        <begin position="21"/>
        <end position="56"/>
    </location>
</feature>
<dbReference type="PROSITE" id="PS51677">
    <property type="entry name" value="NODB"/>
    <property type="match status" value="1"/>
</dbReference>
<dbReference type="GO" id="GO:0016787">
    <property type="term" value="F:hydrolase activity"/>
    <property type="evidence" value="ECO:0007669"/>
    <property type="project" value="UniProtKB-KW"/>
</dbReference>
<dbReference type="Pfam" id="PF01522">
    <property type="entry name" value="Polysacc_deac_1"/>
    <property type="match status" value="1"/>
</dbReference>
<keyword evidence="2" id="KW-0732">Signal</keyword>
<dbReference type="InterPro" id="IPR002509">
    <property type="entry name" value="NODB_dom"/>
</dbReference>
<feature type="signal peptide" evidence="2">
    <location>
        <begin position="1"/>
        <end position="20"/>
    </location>
</feature>
<evidence type="ECO:0000259" key="3">
    <source>
        <dbReference type="PROSITE" id="PS51677"/>
    </source>
</evidence>
<comment type="caution">
    <text evidence="4">The sequence shown here is derived from an EMBL/GenBank/DDBJ whole genome shotgun (WGS) entry which is preliminary data.</text>
</comment>
<dbReference type="Gene3D" id="3.20.20.370">
    <property type="entry name" value="Glycoside hydrolase/deacetylase"/>
    <property type="match status" value="1"/>
</dbReference>
<keyword evidence="4" id="KW-0378">Hydrolase</keyword>
<reference evidence="4 5" key="1">
    <citation type="submission" date="2024-01" db="EMBL/GenBank/DDBJ databases">
        <title>Seven novel Bacillus-like species.</title>
        <authorList>
            <person name="Liu G."/>
        </authorList>
    </citation>
    <scope>NUCLEOTIDE SEQUENCE [LARGE SCALE GENOMIC DNA]</scope>
    <source>
        <strain evidence="4 5">FJAT-51614</strain>
    </source>
</reference>
<feature type="compositionally biased region" description="Acidic residues" evidence="1">
    <location>
        <begin position="39"/>
        <end position="56"/>
    </location>
</feature>
<feature type="compositionally biased region" description="Basic and acidic residues" evidence="1">
    <location>
        <begin position="21"/>
        <end position="38"/>
    </location>
</feature>
<accession>A0ABU8F884</accession>
<organism evidence="4 5">
    <name type="scientific">Psychrobacillus mangrovi</name>
    <dbReference type="NCBI Taxonomy" id="3117745"/>
    <lineage>
        <taxon>Bacteria</taxon>
        <taxon>Bacillati</taxon>
        <taxon>Bacillota</taxon>
        <taxon>Bacilli</taxon>
        <taxon>Bacillales</taxon>
        <taxon>Bacillaceae</taxon>
        <taxon>Psychrobacillus</taxon>
    </lineage>
</organism>
<evidence type="ECO:0000313" key="5">
    <source>
        <dbReference type="Proteomes" id="UP001364890"/>
    </source>
</evidence>
<dbReference type="Proteomes" id="UP001364890">
    <property type="component" value="Unassembled WGS sequence"/>
</dbReference>
<dbReference type="PANTHER" id="PTHR10587">
    <property type="entry name" value="GLYCOSYL TRANSFERASE-RELATED"/>
    <property type="match status" value="1"/>
</dbReference>
<dbReference type="SUPFAM" id="SSF88713">
    <property type="entry name" value="Glycoside hydrolase/deacetylase"/>
    <property type="match status" value="1"/>
</dbReference>
<protein>
    <submittedName>
        <fullName evidence="4">Polysaccharide deacetylase family protein</fullName>
        <ecNumber evidence="4">3.-.-.-</ecNumber>
    </submittedName>
</protein>
<keyword evidence="5" id="KW-1185">Reference proteome</keyword>
<dbReference type="PROSITE" id="PS51257">
    <property type="entry name" value="PROKAR_LIPOPROTEIN"/>
    <property type="match status" value="1"/>
</dbReference>
<evidence type="ECO:0000256" key="1">
    <source>
        <dbReference type="SAM" id="MobiDB-lite"/>
    </source>
</evidence>
<gene>
    <name evidence="4" type="ORF">WAX74_16415</name>
</gene>
<dbReference type="InterPro" id="IPR050248">
    <property type="entry name" value="Polysacc_deacetylase_ArnD"/>
</dbReference>
<dbReference type="EMBL" id="JBAWSY010000016">
    <property type="protein sequence ID" value="MEI4771209.1"/>
    <property type="molecule type" value="Genomic_DNA"/>
</dbReference>
<dbReference type="EC" id="3.-.-.-" evidence="4"/>
<dbReference type="CDD" id="cd10917">
    <property type="entry name" value="CE4_NodB_like_6s_7s"/>
    <property type="match status" value="1"/>
</dbReference>
<proteinExistence type="predicted"/>
<evidence type="ECO:0000256" key="2">
    <source>
        <dbReference type="SAM" id="SignalP"/>
    </source>
</evidence>